<dbReference type="GO" id="GO:0005737">
    <property type="term" value="C:cytoplasm"/>
    <property type="evidence" value="ECO:0007669"/>
    <property type="project" value="UniProtKB-SubCell"/>
</dbReference>
<comment type="subcellular location">
    <subcellularLocation>
        <location evidence="1">Cytoplasm</location>
    </subcellularLocation>
</comment>
<keyword evidence="5" id="KW-0804">Transcription</keyword>
<dbReference type="GO" id="GO:0005507">
    <property type="term" value="F:copper ion binding"/>
    <property type="evidence" value="ECO:0007669"/>
    <property type="project" value="InterPro"/>
</dbReference>
<keyword evidence="2" id="KW-0963">Cytoplasm</keyword>
<dbReference type="GO" id="GO:0003677">
    <property type="term" value="F:DNA binding"/>
    <property type="evidence" value="ECO:0007669"/>
    <property type="project" value="UniProtKB-KW"/>
</dbReference>
<evidence type="ECO:0000313" key="7">
    <source>
        <dbReference type="EMBL" id="SFD96943.1"/>
    </source>
</evidence>
<dbReference type="InterPro" id="IPR009061">
    <property type="entry name" value="DNA-bd_dom_put_sf"/>
</dbReference>
<dbReference type="Proteomes" id="UP000325289">
    <property type="component" value="Unassembled WGS sequence"/>
</dbReference>
<dbReference type="PROSITE" id="PS50937">
    <property type="entry name" value="HTH_MERR_2"/>
    <property type="match status" value="1"/>
</dbReference>
<evidence type="ECO:0000256" key="1">
    <source>
        <dbReference type="ARBA" id="ARBA00004496"/>
    </source>
</evidence>
<dbReference type="InterPro" id="IPR000551">
    <property type="entry name" value="MerR-type_HTH_dom"/>
</dbReference>
<protein>
    <submittedName>
        <fullName evidence="7">Cu(I)-responsive transcriptional regulator</fullName>
    </submittedName>
</protein>
<evidence type="ECO:0000256" key="4">
    <source>
        <dbReference type="ARBA" id="ARBA00023125"/>
    </source>
</evidence>
<dbReference type="AlphaFoldDB" id="A0A1I1WU23"/>
<dbReference type="Pfam" id="PF00376">
    <property type="entry name" value="MerR"/>
    <property type="match status" value="1"/>
</dbReference>
<dbReference type="NCBIfam" id="TIGR02044">
    <property type="entry name" value="CueR"/>
    <property type="match status" value="1"/>
</dbReference>
<dbReference type="InterPro" id="IPR011789">
    <property type="entry name" value="CueR"/>
</dbReference>
<dbReference type="RefSeq" id="WP_149755574.1">
    <property type="nucleotide sequence ID" value="NZ_FOMS01000005.1"/>
</dbReference>
<dbReference type="PANTHER" id="PTHR30204">
    <property type="entry name" value="REDOX-CYCLING DRUG-SENSING TRANSCRIPTIONAL ACTIVATOR SOXR"/>
    <property type="match status" value="1"/>
</dbReference>
<dbReference type="InterPro" id="IPR015358">
    <property type="entry name" value="Tscrpt_reg_MerR_DNA-bd"/>
</dbReference>
<reference evidence="7 8" key="1">
    <citation type="submission" date="2016-10" db="EMBL/GenBank/DDBJ databases">
        <authorList>
            <person name="Varghese N."/>
            <person name="Submissions S."/>
        </authorList>
    </citation>
    <scope>NUCLEOTIDE SEQUENCE [LARGE SCALE GENOMIC DNA]</scope>
    <source>
        <strain evidence="8">YIM D21,KCTC 23444,ACCC 10710</strain>
    </source>
</reference>
<dbReference type="InterPro" id="IPR047057">
    <property type="entry name" value="MerR_fam"/>
</dbReference>
<organism evidence="7 8">
    <name type="scientific">Roseivivax sediminis</name>
    <dbReference type="NCBI Taxonomy" id="936889"/>
    <lineage>
        <taxon>Bacteria</taxon>
        <taxon>Pseudomonadati</taxon>
        <taxon>Pseudomonadota</taxon>
        <taxon>Alphaproteobacteria</taxon>
        <taxon>Rhodobacterales</taxon>
        <taxon>Roseobacteraceae</taxon>
        <taxon>Roseivivax</taxon>
    </lineage>
</organism>
<dbReference type="SMART" id="SM00422">
    <property type="entry name" value="HTH_MERR"/>
    <property type="match status" value="1"/>
</dbReference>
<dbReference type="GO" id="GO:0045893">
    <property type="term" value="P:positive regulation of DNA-templated transcription"/>
    <property type="evidence" value="ECO:0007669"/>
    <property type="project" value="InterPro"/>
</dbReference>
<gene>
    <name evidence="7" type="ORF">SAMN04515678_10518</name>
</gene>
<sequence length="141" mass="15922">MNIGDVAQRSGLPAKTIRYYEEIGLIRPQRGENGYRRFREQDLHKLAFLGRARALGFTIEDCRTLIALYEDESRESGQVKRVAEEHLHQIDDKIAQLQSMRTTLGHLIHACAGDHRPDCPILEDLAKDVPEEAASASEGVR</sequence>
<evidence type="ECO:0000256" key="2">
    <source>
        <dbReference type="ARBA" id="ARBA00022490"/>
    </source>
</evidence>
<feature type="domain" description="HTH merR-type" evidence="6">
    <location>
        <begin position="1"/>
        <end position="68"/>
    </location>
</feature>
<evidence type="ECO:0000256" key="5">
    <source>
        <dbReference type="ARBA" id="ARBA00023163"/>
    </source>
</evidence>
<dbReference type="EMBL" id="FOMS01000005">
    <property type="protein sequence ID" value="SFD96943.1"/>
    <property type="molecule type" value="Genomic_DNA"/>
</dbReference>
<dbReference type="PANTHER" id="PTHR30204:SF94">
    <property type="entry name" value="HEAVY METAL-DEPENDENT TRANSCRIPTIONAL REGULATOR HI_0293-RELATED"/>
    <property type="match status" value="1"/>
</dbReference>
<evidence type="ECO:0000259" key="6">
    <source>
        <dbReference type="PROSITE" id="PS50937"/>
    </source>
</evidence>
<dbReference type="OrthoDB" id="9802944at2"/>
<keyword evidence="8" id="KW-1185">Reference proteome</keyword>
<dbReference type="GO" id="GO:0003700">
    <property type="term" value="F:DNA-binding transcription factor activity"/>
    <property type="evidence" value="ECO:0007669"/>
    <property type="project" value="InterPro"/>
</dbReference>
<evidence type="ECO:0000313" key="8">
    <source>
        <dbReference type="Proteomes" id="UP000325289"/>
    </source>
</evidence>
<dbReference type="Pfam" id="PF09278">
    <property type="entry name" value="MerR-DNA-bind"/>
    <property type="match status" value="1"/>
</dbReference>
<dbReference type="CDD" id="cd01108">
    <property type="entry name" value="HTH_CueR"/>
    <property type="match status" value="1"/>
</dbReference>
<dbReference type="SUPFAM" id="SSF46955">
    <property type="entry name" value="Putative DNA-binding domain"/>
    <property type="match status" value="1"/>
</dbReference>
<keyword evidence="4" id="KW-0238">DNA-binding</keyword>
<dbReference type="Gene3D" id="1.10.1660.10">
    <property type="match status" value="1"/>
</dbReference>
<proteinExistence type="predicted"/>
<accession>A0A1I1WU23</accession>
<dbReference type="PRINTS" id="PR00040">
    <property type="entry name" value="HTHMERR"/>
</dbReference>
<name>A0A1I1WU23_9RHOB</name>
<keyword evidence="3" id="KW-0805">Transcription regulation</keyword>
<evidence type="ECO:0000256" key="3">
    <source>
        <dbReference type="ARBA" id="ARBA00023015"/>
    </source>
</evidence>